<dbReference type="GO" id="GO:0003700">
    <property type="term" value="F:DNA-binding transcription factor activity"/>
    <property type="evidence" value="ECO:0007669"/>
    <property type="project" value="InterPro"/>
</dbReference>
<keyword evidence="3" id="KW-0804">Transcription</keyword>
<protein>
    <submittedName>
        <fullName evidence="5">Helix-turn-helix domain-containing protein</fullName>
    </submittedName>
</protein>
<keyword evidence="1" id="KW-0805">Transcription regulation</keyword>
<evidence type="ECO:0000256" key="2">
    <source>
        <dbReference type="ARBA" id="ARBA00023125"/>
    </source>
</evidence>
<dbReference type="SMART" id="SM00342">
    <property type="entry name" value="HTH_ARAC"/>
    <property type="match status" value="1"/>
</dbReference>
<dbReference type="InterPro" id="IPR009057">
    <property type="entry name" value="Homeodomain-like_sf"/>
</dbReference>
<evidence type="ECO:0000313" key="5">
    <source>
        <dbReference type="EMBL" id="RIL43801.1"/>
    </source>
</evidence>
<dbReference type="PANTHER" id="PTHR43280:SF26">
    <property type="entry name" value="ARAC-FAMILY TRANSCRIPTIONAL REGULATOR"/>
    <property type="match status" value="1"/>
</dbReference>
<dbReference type="GO" id="GO:0043565">
    <property type="term" value="F:sequence-specific DNA binding"/>
    <property type="evidence" value="ECO:0007669"/>
    <property type="project" value="InterPro"/>
</dbReference>
<comment type="caution">
    <text evidence="5">The sequence shown here is derived from an EMBL/GenBank/DDBJ whole genome shotgun (WGS) entry which is preliminary data.</text>
</comment>
<dbReference type="EMBL" id="QXRZ01000002">
    <property type="protein sequence ID" value="RIL43801.1"/>
    <property type="molecule type" value="Genomic_DNA"/>
</dbReference>
<name>A0A418HQW9_STAGA</name>
<proteinExistence type="predicted"/>
<dbReference type="AlphaFoldDB" id="A0A418HQW9"/>
<evidence type="ECO:0000313" key="6">
    <source>
        <dbReference type="Proteomes" id="UP000283576"/>
    </source>
</evidence>
<dbReference type="Gene3D" id="1.10.10.60">
    <property type="entry name" value="Homeodomain-like"/>
    <property type="match status" value="2"/>
</dbReference>
<dbReference type="RefSeq" id="WP_119624439.1">
    <property type="nucleotide sequence ID" value="NZ_JAIBNU010000003.1"/>
</dbReference>
<keyword evidence="2" id="KW-0238">DNA-binding</keyword>
<feature type="domain" description="HTH araC/xylS-type" evidence="4">
    <location>
        <begin position="149"/>
        <end position="247"/>
    </location>
</feature>
<sequence length="703" mass="81675">MISSLSVRKDYSTEFTRCINQIIILLPLNKPCKVNLNGIILSVDNGLIINNSDLYQMIKLDDVVELKIPLPIFFEQEQFLSNCYFDFAQIRNIDQFRTLVLQILYNEAYLTNGQLHYVADIVDFLLKEAKVTLHTTYVPTLRTKNLLAQKLIRYVNLNIHEHLTTQDVSKKFFISQSYISIMFSRMLNINFKFYVSSLKVALSLYDLVQHSKSIHETATQYSFNNVSTYSKHFKSFVHMPPKKFIYHYRSMKGDHPVKIHTDVEYISKYLSQLKQNIKLKNNVISNINLDDLQFNNYFEPMVNVIQLNNLYELINFSESHFESLIAENFSRVNLHINNVDIKYLNNLELQKLLNIIQRLASNDFKVTLNVATVDHFHSIHNAIIRPLAKTDKRQSILRYLTLIFNPANWEDEYFQSIMQLLTQRYRNMGIGIVIDNLLTEYQTIPEIINAITMYPATNYYINSDLKLFHELVHDKFIQPCSDLKQTFMQFISYLVPHSNKLIINNVTYSSLLKYYENSISESHILLSRLLLDLNGKIAGIGFPLYAADDDQVMLIDQHQNTMPIVYIYSLLAPFIDQYILRLPNGIVCKVNSNFHMLLINKNNALTNTAPLVISVTTPYTNEYFVFNRILNPEHGLITNMISAQLNHTFIDPQVLQQINQSNHPLATLTLHSNKLPLSISLETATIQYMMLSPNNDGKHHNLN</sequence>
<evidence type="ECO:0000256" key="1">
    <source>
        <dbReference type="ARBA" id="ARBA00023015"/>
    </source>
</evidence>
<accession>A0A418HQW9</accession>
<gene>
    <name evidence="5" type="ORF">BUZ01_04020</name>
</gene>
<dbReference type="Pfam" id="PF12833">
    <property type="entry name" value="HTH_18"/>
    <property type="match status" value="1"/>
</dbReference>
<dbReference type="PANTHER" id="PTHR43280">
    <property type="entry name" value="ARAC-FAMILY TRANSCRIPTIONAL REGULATOR"/>
    <property type="match status" value="1"/>
</dbReference>
<dbReference type="Proteomes" id="UP000283576">
    <property type="component" value="Unassembled WGS sequence"/>
</dbReference>
<dbReference type="SUPFAM" id="SSF46689">
    <property type="entry name" value="Homeodomain-like"/>
    <property type="match status" value="1"/>
</dbReference>
<dbReference type="PROSITE" id="PS01124">
    <property type="entry name" value="HTH_ARAC_FAMILY_2"/>
    <property type="match status" value="1"/>
</dbReference>
<dbReference type="InterPro" id="IPR018060">
    <property type="entry name" value="HTH_AraC"/>
</dbReference>
<organism evidence="5 6">
    <name type="scientific">Staphylococcus gallinarum</name>
    <dbReference type="NCBI Taxonomy" id="1293"/>
    <lineage>
        <taxon>Bacteria</taxon>
        <taxon>Bacillati</taxon>
        <taxon>Bacillota</taxon>
        <taxon>Bacilli</taxon>
        <taxon>Bacillales</taxon>
        <taxon>Staphylococcaceae</taxon>
        <taxon>Staphylococcus</taxon>
    </lineage>
</organism>
<reference evidence="5 6" key="1">
    <citation type="journal article" date="2016" name="Front. Microbiol.">
        <title>Comprehensive Phylogenetic Analysis of Bovine Non-aureus Staphylococci Species Based on Whole-Genome Sequencing.</title>
        <authorList>
            <person name="Naushad S."/>
            <person name="Barkema H.W."/>
            <person name="Luby C."/>
            <person name="Condas L.A."/>
            <person name="Nobrega D.B."/>
            <person name="Carson D.A."/>
            <person name="De Buck J."/>
        </authorList>
    </citation>
    <scope>NUCLEOTIDE SEQUENCE [LARGE SCALE GENOMIC DNA]</scope>
    <source>
        <strain evidence="5 6">SNUC 1388</strain>
    </source>
</reference>
<evidence type="ECO:0000259" key="4">
    <source>
        <dbReference type="PROSITE" id="PS01124"/>
    </source>
</evidence>
<evidence type="ECO:0000256" key="3">
    <source>
        <dbReference type="ARBA" id="ARBA00023163"/>
    </source>
</evidence>